<protein>
    <submittedName>
        <fullName evidence="3">SAVED domain-containing protein</fullName>
    </submittedName>
</protein>
<name>A0A519BLF6_9DELT</name>
<feature type="transmembrane region" description="Helical" evidence="1">
    <location>
        <begin position="170"/>
        <end position="195"/>
    </location>
</feature>
<dbReference type="EMBL" id="SGBB01000014">
    <property type="protein sequence ID" value="RZD18095.1"/>
    <property type="molecule type" value="Genomic_DNA"/>
</dbReference>
<reference evidence="3 4" key="1">
    <citation type="journal article" date="2019" name="ISME J.">
        <title>Insights into ecological role of a new deltaproteobacterial order Candidatus Acidulodesulfobacterales by metagenomics and metatranscriptomics.</title>
        <authorList>
            <person name="Tan S."/>
            <person name="Liu J."/>
            <person name="Fang Y."/>
            <person name="Hedlund B.P."/>
            <person name="Lian Z.H."/>
            <person name="Huang L.Y."/>
            <person name="Li J.T."/>
            <person name="Huang L.N."/>
            <person name="Li W.J."/>
            <person name="Jiang H.C."/>
            <person name="Dong H.L."/>
            <person name="Shu W.S."/>
        </authorList>
    </citation>
    <scope>NUCLEOTIDE SEQUENCE [LARGE SCALE GENOMIC DNA]</scope>
    <source>
        <strain evidence="3">AP1</strain>
    </source>
</reference>
<evidence type="ECO:0000313" key="4">
    <source>
        <dbReference type="Proteomes" id="UP000319296"/>
    </source>
</evidence>
<feature type="domain" description="SMODS-associated and fused to various effectors" evidence="2">
    <location>
        <begin position="256"/>
        <end position="364"/>
    </location>
</feature>
<gene>
    <name evidence="3" type="ORF">EVG15_07605</name>
</gene>
<keyword evidence="1" id="KW-1133">Transmembrane helix</keyword>
<feature type="transmembrane region" description="Helical" evidence="1">
    <location>
        <begin position="50"/>
        <end position="69"/>
    </location>
</feature>
<comment type="caution">
    <text evidence="3">The sequence shown here is derived from an EMBL/GenBank/DDBJ whole genome shotgun (WGS) entry which is preliminary data.</text>
</comment>
<keyword evidence="1" id="KW-0812">Transmembrane</keyword>
<organism evidence="3 4">
    <name type="scientific">Candidatus Acididesulfobacter diazotrophicus</name>
    <dbReference type="NCBI Taxonomy" id="2597226"/>
    <lineage>
        <taxon>Bacteria</taxon>
        <taxon>Deltaproteobacteria</taxon>
        <taxon>Candidatus Acidulodesulfobacterales</taxon>
        <taxon>Candidatus Acididesulfobacter</taxon>
    </lineage>
</organism>
<dbReference type="InterPro" id="IPR040836">
    <property type="entry name" value="SAVED"/>
</dbReference>
<evidence type="ECO:0000259" key="2">
    <source>
        <dbReference type="Pfam" id="PF18145"/>
    </source>
</evidence>
<dbReference type="NCBIfam" id="NF033611">
    <property type="entry name" value="SAVED"/>
    <property type="match status" value="1"/>
</dbReference>
<dbReference type="AlphaFoldDB" id="A0A519BLF6"/>
<proteinExistence type="predicted"/>
<evidence type="ECO:0000256" key="1">
    <source>
        <dbReference type="SAM" id="Phobius"/>
    </source>
</evidence>
<accession>A0A519BLF6</accession>
<evidence type="ECO:0000313" key="3">
    <source>
        <dbReference type="EMBL" id="RZD18095.1"/>
    </source>
</evidence>
<sequence>MSSSISIISNFENFKDFIEILVENKYLQWATTLFVVLSTIGAAIHNEYIFWISLILFAAGLFIAIYQQYRKLNIYNRDFIPIPVVINISNPADSNNALTSMFSFIEKEYKHEYKHHKENLEQIYHIKEDELIFEFKGKIEDKESLKDYLKITKHDIEKLEKKIPAKDKFYIIYIGPVSVAILIGAIFVNSSVVIFQYNKSSNGYNKVAEINDRNIKENVSNFEKFDIEKMSYNNVNNLENINYNITNDRNNDNNSDSLVKSNKVTLAIDISSHKINLNQQDIKEYGDIIYLKSKNSIGTLSRDEDWIEYVREIFKELNILQREYNEIKLIYSMPVSLGLMLGIAIHNYWKIMLTQYEIENGSYTNLMFTNEINYRY</sequence>
<feature type="transmembrane region" description="Helical" evidence="1">
    <location>
        <begin position="26"/>
        <end position="44"/>
    </location>
</feature>
<dbReference type="Pfam" id="PF18145">
    <property type="entry name" value="SAVED"/>
    <property type="match status" value="1"/>
</dbReference>
<keyword evidence="1" id="KW-0472">Membrane</keyword>
<dbReference type="Proteomes" id="UP000319296">
    <property type="component" value="Unassembled WGS sequence"/>
</dbReference>